<accession>S4PDN8</accession>
<dbReference type="AlphaFoldDB" id="S4PDN8"/>
<evidence type="ECO:0000313" key="2">
    <source>
        <dbReference type="EMBL" id="JAA85145.1"/>
    </source>
</evidence>
<evidence type="ECO:0008006" key="3">
    <source>
        <dbReference type="Google" id="ProtNLM"/>
    </source>
</evidence>
<reference evidence="2" key="1">
    <citation type="journal article" date="2013" name="BMC Genomics">
        <title>Unscrambling butterfly oogenesis.</title>
        <authorList>
            <person name="Carter J.M."/>
            <person name="Baker S.C."/>
            <person name="Pink R."/>
            <person name="Carter D.R."/>
            <person name="Collins A."/>
            <person name="Tomlin J."/>
            <person name="Gibbs M."/>
            <person name="Breuker C.J."/>
        </authorList>
    </citation>
    <scope>NUCLEOTIDE SEQUENCE</scope>
    <source>
        <tissue evidence="2">Ovary</tissue>
    </source>
</reference>
<evidence type="ECO:0000256" key="1">
    <source>
        <dbReference type="SAM" id="SignalP"/>
    </source>
</evidence>
<organism evidence="2">
    <name type="scientific">Pararge aegeria</name>
    <name type="common">speckled wood butterfly</name>
    <dbReference type="NCBI Taxonomy" id="116150"/>
    <lineage>
        <taxon>Eukaryota</taxon>
        <taxon>Metazoa</taxon>
        <taxon>Ecdysozoa</taxon>
        <taxon>Arthropoda</taxon>
        <taxon>Hexapoda</taxon>
        <taxon>Insecta</taxon>
        <taxon>Pterygota</taxon>
        <taxon>Neoptera</taxon>
        <taxon>Endopterygota</taxon>
        <taxon>Lepidoptera</taxon>
        <taxon>Glossata</taxon>
        <taxon>Ditrysia</taxon>
        <taxon>Papilionoidea</taxon>
        <taxon>Nymphalidae</taxon>
        <taxon>Satyrinae</taxon>
        <taxon>Satyrini</taxon>
        <taxon>Parargina</taxon>
        <taxon>Pararge</taxon>
    </lineage>
</organism>
<feature type="non-terminal residue" evidence="2">
    <location>
        <position position="70"/>
    </location>
</feature>
<reference evidence="2" key="2">
    <citation type="submission" date="2013-05" db="EMBL/GenBank/DDBJ databases">
        <authorList>
            <person name="Carter J.-M."/>
            <person name="Baker S.C."/>
            <person name="Pink R."/>
            <person name="Carter D.R.F."/>
            <person name="Collins A."/>
            <person name="Tomlin J."/>
            <person name="Gibbs M."/>
            <person name="Breuker C.J."/>
        </authorList>
    </citation>
    <scope>NUCLEOTIDE SEQUENCE</scope>
    <source>
        <tissue evidence="2">Ovary</tissue>
    </source>
</reference>
<protein>
    <recommendedName>
        <fullName evidence="3">Secreted protein</fullName>
    </recommendedName>
</protein>
<feature type="chain" id="PRO_5004522068" description="Secreted protein" evidence="1">
    <location>
        <begin position="18"/>
        <end position="70"/>
    </location>
</feature>
<feature type="non-terminal residue" evidence="2">
    <location>
        <position position="1"/>
    </location>
</feature>
<proteinExistence type="predicted"/>
<feature type="signal peptide" evidence="1">
    <location>
        <begin position="1"/>
        <end position="17"/>
    </location>
</feature>
<keyword evidence="1" id="KW-0732">Signal</keyword>
<sequence>LYLRLLFVFFCLSISKSRLFISMVKIQYILIYRFVYNQISTIYANNDMYNENIKETKLQSYEVVTLFSNT</sequence>
<name>S4PDN8_9NEOP</name>
<dbReference type="EMBL" id="GAIX01007415">
    <property type="protein sequence ID" value="JAA85145.1"/>
    <property type="molecule type" value="Transcribed_RNA"/>
</dbReference>